<dbReference type="PANTHER" id="PTHR11079">
    <property type="entry name" value="CYTOSINE DEAMINASE FAMILY MEMBER"/>
    <property type="match status" value="1"/>
</dbReference>
<dbReference type="STRING" id="222136.BBW65_01920"/>
<keyword evidence="4" id="KW-1185">Reference proteome</keyword>
<dbReference type="InterPro" id="IPR002125">
    <property type="entry name" value="CMP_dCMP_dom"/>
</dbReference>
<dbReference type="SUPFAM" id="SSF53927">
    <property type="entry name" value="Cytidine deaminase-like"/>
    <property type="match status" value="1"/>
</dbReference>
<gene>
    <name evidence="3" type="ORF">BBW65_01920</name>
</gene>
<dbReference type="Pfam" id="PF00383">
    <property type="entry name" value="dCMP_cyt_deam_1"/>
    <property type="match status" value="1"/>
</dbReference>
<dbReference type="GO" id="GO:0009231">
    <property type="term" value="P:riboflavin biosynthetic process"/>
    <property type="evidence" value="ECO:0007669"/>
    <property type="project" value="UniProtKB-UniPathway"/>
</dbReference>
<evidence type="ECO:0000259" key="2">
    <source>
        <dbReference type="Pfam" id="PF00383"/>
    </source>
</evidence>
<dbReference type="Proteomes" id="UP000092884">
    <property type="component" value="Chromosome"/>
</dbReference>
<sequence>MKWKFYETLMSLAIAKAWETQTLALPNPSVGALILSPQGEILALCAHHKAGEAHAELLAAKEALMLLRPSTAQSLQNLTPKQLYDFIIQHHDNAFNDCLFFVTLEPCNHYGKTPPCSTLLSHLKPKAVIIGANESNPKAQGGIHTLNTANIDTITGVLQQQCQDLLYPFSKFQHQGFLNLFKIAQNLNGSYTHGQISNPNTKAFTHSQRSVATRLIISGNTIIQDKPRLDVRCAYPRFTQIPQIQILTRQHLTPQMLECIQAPSISIHSSIDSLNLTDGFNIIEGGYALLESLKHQIDLLLVILSADFGGTAPQVIPQMQGEVLHTHLIDHPHHKDMLIWIKP</sequence>
<dbReference type="GO" id="GO:0008835">
    <property type="term" value="F:diaminohydroxyphosphoribosylaminopyrimidine deaminase activity"/>
    <property type="evidence" value="ECO:0007669"/>
    <property type="project" value="InterPro"/>
</dbReference>
<dbReference type="UniPathway" id="UPA00275"/>
<proteinExistence type="predicted"/>
<feature type="domain" description="CMP/dCMP-type deaminase" evidence="2">
    <location>
        <begin position="6"/>
        <end position="131"/>
    </location>
</feature>
<name>A0A1B1U4F9_9HELI</name>
<dbReference type="InterPro" id="IPR004794">
    <property type="entry name" value="Eubact_RibD"/>
</dbReference>
<dbReference type="Gene3D" id="3.40.430.10">
    <property type="entry name" value="Dihydrofolate Reductase, subunit A"/>
    <property type="match status" value="1"/>
</dbReference>
<dbReference type="EMBL" id="CP016503">
    <property type="protein sequence ID" value="ANV97638.1"/>
    <property type="molecule type" value="Genomic_DNA"/>
</dbReference>
<dbReference type="SUPFAM" id="SSF53597">
    <property type="entry name" value="Dihydrofolate reductase-like"/>
    <property type="match status" value="1"/>
</dbReference>
<dbReference type="Gene3D" id="3.40.140.10">
    <property type="entry name" value="Cytidine Deaminase, domain 2"/>
    <property type="match status" value="1"/>
</dbReference>
<dbReference type="InterPro" id="IPR024072">
    <property type="entry name" value="DHFR-like_dom_sf"/>
</dbReference>
<evidence type="ECO:0000313" key="3">
    <source>
        <dbReference type="EMBL" id="ANV97638.1"/>
    </source>
</evidence>
<organism evidence="3 4">
    <name type="scientific">Helicobacter enhydrae</name>
    <dbReference type="NCBI Taxonomy" id="222136"/>
    <lineage>
        <taxon>Bacteria</taxon>
        <taxon>Pseudomonadati</taxon>
        <taxon>Campylobacterota</taxon>
        <taxon>Epsilonproteobacteria</taxon>
        <taxon>Campylobacterales</taxon>
        <taxon>Helicobacteraceae</taxon>
        <taxon>Helicobacter</taxon>
    </lineage>
</organism>
<dbReference type="RefSeq" id="WP_066338960.1">
    <property type="nucleotide sequence ID" value="NZ_CP016503.1"/>
</dbReference>
<dbReference type="AlphaFoldDB" id="A0A1B1U4F9"/>
<dbReference type="NCBIfam" id="TIGR00326">
    <property type="entry name" value="eubact_ribD"/>
    <property type="match status" value="1"/>
</dbReference>
<comment type="pathway">
    <text evidence="1">Cofactor biosynthesis; riboflavin biosynthesis.</text>
</comment>
<dbReference type="OrthoDB" id="9800865at2"/>
<protein>
    <submittedName>
        <fullName evidence="3">Riboflavin biosynthesis protein RibD</fullName>
    </submittedName>
</protein>
<reference evidence="4" key="1">
    <citation type="submission" date="2016-07" db="EMBL/GenBank/DDBJ databases">
        <authorList>
            <person name="Florea S."/>
            <person name="Webb J.S."/>
            <person name="Jaromczyk J."/>
            <person name="Schardl C.L."/>
        </authorList>
    </citation>
    <scope>NUCLEOTIDE SEQUENCE [LARGE SCALE GENOMIC DNA]</scope>
    <source>
        <strain evidence="4">MIT 01-6242</strain>
    </source>
</reference>
<dbReference type="InterPro" id="IPR016193">
    <property type="entry name" value="Cytidine_deaminase-like"/>
</dbReference>
<evidence type="ECO:0000313" key="4">
    <source>
        <dbReference type="Proteomes" id="UP000092884"/>
    </source>
</evidence>
<accession>A0A1B1U4F9</accession>
<evidence type="ECO:0000256" key="1">
    <source>
        <dbReference type="ARBA" id="ARBA00005104"/>
    </source>
</evidence>
<dbReference type="PANTHER" id="PTHR11079:SF162">
    <property type="entry name" value="RIBOFLAVIN BIOSYNTHESIS PROTEIN PYRD, CHLOROPLASTIC"/>
    <property type="match status" value="1"/>
</dbReference>
<dbReference type="KEGG" id="het:BBW65_01920"/>